<protein>
    <submittedName>
        <fullName evidence="2">N-carbamoyl-L-amino acid amidohydrolase</fullName>
    </submittedName>
</protein>
<reference evidence="2 3" key="1">
    <citation type="submission" date="2019-11" db="EMBL/GenBank/DDBJ databases">
        <title>P. haliotis isolates from Z. marina roots.</title>
        <authorList>
            <person name="Cohen M."/>
            <person name="Jospin G."/>
            <person name="Eisen J.A."/>
            <person name="Coil D.A."/>
        </authorList>
    </citation>
    <scope>NUCLEOTIDE SEQUENCE [LARGE SCALE GENOMIC DNA]</scope>
    <source>
        <strain evidence="2 3">UCD-MCMsp1aY</strain>
    </source>
</reference>
<keyword evidence="3" id="KW-1185">Reference proteome</keyword>
<dbReference type="EMBL" id="WOCD01000003">
    <property type="protein sequence ID" value="MUH72032.1"/>
    <property type="molecule type" value="Genomic_DNA"/>
</dbReference>
<evidence type="ECO:0000313" key="2">
    <source>
        <dbReference type="EMBL" id="MUH72032.1"/>
    </source>
</evidence>
<name>A0A6N8FBA8_9GAMM</name>
<keyword evidence="2" id="KW-0378">Hydrolase</keyword>
<dbReference type="Proteomes" id="UP000439994">
    <property type="component" value="Unassembled WGS sequence"/>
</dbReference>
<gene>
    <name evidence="2" type="ORF">GNP35_05780</name>
</gene>
<evidence type="ECO:0000256" key="1">
    <source>
        <dbReference type="SAM" id="Phobius"/>
    </source>
</evidence>
<accession>A0A6N8FBA8</accession>
<dbReference type="OrthoDB" id="7850496at2"/>
<keyword evidence="1" id="KW-0472">Membrane</keyword>
<keyword evidence="1" id="KW-1133">Transmembrane helix</keyword>
<feature type="transmembrane region" description="Helical" evidence="1">
    <location>
        <begin position="138"/>
        <end position="158"/>
    </location>
</feature>
<comment type="caution">
    <text evidence="2">The sequence shown here is derived from an EMBL/GenBank/DDBJ whole genome shotgun (WGS) entry which is preliminary data.</text>
</comment>
<dbReference type="RefSeq" id="WP_155695243.1">
    <property type="nucleotide sequence ID" value="NZ_WOCD01000003.1"/>
</dbReference>
<sequence length="159" mass="18487">MRNPYTTNRNRLADVIAAIQVMATYKFYKADHSTWAKRIEGNESNGEYWKTIFEEHPEFFRLGGGRNKASLVWRRNYQKLYNVDLEEKISREKFKALTNEQRVRISRVPLSNDDISTLINTAINLHSSEIDHKKDSRWWVAIVSGLVGIIIGSLIKVFA</sequence>
<keyword evidence="1" id="KW-0812">Transmembrane</keyword>
<dbReference type="GO" id="GO:0016787">
    <property type="term" value="F:hydrolase activity"/>
    <property type="evidence" value="ECO:0007669"/>
    <property type="project" value="UniProtKB-KW"/>
</dbReference>
<proteinExistence type="predicted"/>
<dbReference type="AlphaFoldDB" id="A0A6N8FBA8"/>
<evidence type="ECO:0000313" key="3">
    <source>
        <dbReference type="Proteomes" id="UP000439994"/>
    </source>
</evidence>
<organism evidence="2 3">
    <name type="scientific">Psychrosphaera haliotis</name>
    <dbReference type="NCBI Taxonomy" id="555083"/>
    <lineage>
        <taxon>Bacteria</taxon>
        <taxon>Pseudomonadati</taxon>
        <taxon>Pseudomonadota</taxon>
        <taxon>Gammaproteobacteria</taxon>
        <taxon>Alteromonadales</taxon>
        <taxon>Pseudoalteromonadaceae</taxon>
        <taxon>Psychrosphaera</taxon>
    </lineage>
</organism>